<reference evidence="1" key="1">
    <citation type="submission" date="2021-02" db="EMBL/GenBank/DDBJ databases">
        <title>Salinimicrobium sp. nov. isolated from seawater in Tongyeong, Republic of Korea.</title>
        <authorList>
            <person name="Lee S.-J."/>
        </authorList>
    </citation>
    <scope>NUCLEOTIDE SEQUENCE</scope>
    <source>
        <strain evidence="1">HN-2-9-2</strain>
    </source>
</reference>
<dbReference type="SUPFAM" id="SSF53756">
    <property type="entry name" value="UDP-Glycosyltransferase/glycogen phosphorylase"/>
    <property type="match status" value="1"/>
</dbReference>
<dbReference type="Proteomes" id="UP001163981">
    <property type="component" value="Chromosome"/>
</dbReference>
<dbReference type="EMBL" id="CP069620">
    <property type="protein sequence ID" value="UZH56746.1"/>
    <property type="molecule type" value="Genomic_DNA"/>
</dbReference>
<proteinExistence type="predicted"/>
<protein>
    <submittedName>
        <fullName evidence="1">UDP-glycosyltransferase</fullName>
    </submittedName>
</protein>
<keyword evidence="2" id="KW-1185">Reference proteome</keyword>
<evidence type="ECO:0000313" key="1">
    <source>
        <dbReference type="EMBL" id="UZH56746.1"/>
    </source>
</evidence>
<organism evidence="1 2">
    <name type="scientific">Salinimicrobium tongyeongense</name>
    <dbReference type="NCBI Taxonomy" id="2809707"/>
    <lineage>
        <taxon>Bacteria</taxon>
        <taxon>Pseudomonadati</taxon>
        <taxon>Bacteroidota</taxon>
        <taxon>Flavobacteriia</taxon>
        <taxon>Flavobacteriales</taxon>
        <taxon>Flavobacteriaceae</taxon>
        <taxon>Salinimicrobium</taxon>
    </lineage>
</organism>
<accession>A0ABY6NW18</accession>
<evidence type="ECO:0000313" key="2">
    <source>
        <dbReference type="Proteomes" id="UP001163981"/>
    </source>
</evidence>
<sequence length="415" mass="47775">MNILVVVESLDIEGSSGAKANLALINNLRTAGFGIEVLHYTRKEVILDGISTTAIYEKRRSLFFILSRLEAFLRTRLKLPLNRVVEKQSGFSFTLLNDRNSIISYLKGIKPERFELIITLSQGGSFRPHHALLKLPEWHCKWLAYIHDPYPMRHFPPPYTWTEPGSEKKESFVRQISEKAAFSAFPSKLLLEWMGQFHPQFLNTGVIIPHQIPLQDKKNVKLPDWFNPANFNIIHAGNLLWGRDPVGLIEGFQCFLQNFPEAKQNARLIFIGGKNHYSQLLREVIQKHSEVYVIEERIPYDLVASIQNLSSVNVILEAKSDLSPFLPGKFPHCVAANRPILLLGPPVSESRRLLGSGYPFWEEINRSNKIALLIEQLYDQWKKRSVSKLDRQDLEFYLSYKNLKEVILGLKKYVQ</sequence>
<name>A0ABY6NW18_9FLAO</name>
<gene>
    <name evidence="1" type="ORF">JRG66_01700</name>
</gene>